<name>A0A835VGF9_VANPL</name>
<organism evidence="2 3">
    <name type="scientific">Vanilla planifolia</name>
    <name type="common">Vanilla</name>
    <dbReference type="NCBI Taxonomy" id="51239"/>
    <lineage>
        <taxon>Eukaryota</taxon>
        <taxon>Viridiplantae</taxon>
        <taxon>Streptophyta</taxon>
        <taxon>Embryophyta</taxon>
        <taxon>Tracheophyta</taxon>
        <taxon>Spermatophyta</taxon>
        <taxon>Magnoliopsida</taxon>
        <taxon>Liliopsida</taxon>
        <taxon>Asparagales</taxon>
        <taxon>Orchidaceae</taxon>
        <taxon>Vanilloideae</taxon>
        <taxon>Vanilleae</taxon>
        <taxon>Vanilla</taxon>
    </lineage>
</organism>
<evidence type="ECO:0000256" key="1">
    <source>
        <dbReference type="SAM" id="MobiDB-lite"/>
    </source>
</evidence>
<accession>A0A835VGF9</accession>
<evidence type="ECO:0000313" key="3">
    <source>
        <dbReference type="Proteomes" id="UP000636800"/>
    </source>
</evidence>
<feature type="region of interest" description="Disordered" evidence="1">
    <location>
        <begin position="134"/>
        <end position="156"/>
    </location>
</feature>
<dbReference type="EMBL" id="JADCNL010000001">
    <property type="protein sequence ID" value="KAG0499779.1"/>
    <property type="molecule type" value="Genomic_DNA"/>
</dbReference>
<dbReference type="OrthoDB" id="118550at2759"/>
<keyword evidence="3" id="KW-1185">Reference proteome</keyword>
<comment type="caution">
    <text evidence="2">The sequence shown here is derived from an EMBL/GenBank/DDBJ whole genome shotgun (WGS) entry which is preliminary data.</text>
</comment>
<evidence type="ECO:0000313" key="2">
    <source>
        <dbReference type="EMBL" id="KAG0499779.1"/>
    </source>
</evidence>
<protein>
    <submittedName>
        <fullName evidence="2">Uncharacterized protein</fullName>
    </submittedName>
</protein>
<proteinExistence type="predicted"/>
<gene>
    <name evidence="2" type="ORF">HPP92_004470</name>
</gene>
<dbReference type="Proteomes" id="UP000636800">
    <property type="component" value="Chromosome 1"/>
</dbReference>
<sequence>MGFIESRVAEEIVEKREMGFIESKVEEETVEMREMGFIESTVAEETVEMREMGFIESKVAEEIVEKREMGFTESRVAEEKVQGDVVFPKILLPGAGSDGGTDKLVLAERSSVLAALIRHRALLFLASTWPPSGTLNSSRMPSDGKHQLGRIHLDRS</sequence>
<feature type="compositionally biased region" description="Basic and acidic residues" evidence="1">
    <location>
        <begin position="142"/>
        <end position="156"/>
    </location>
</feature>
<reference evidence="2 3" key="1">
    <citation type="journal article" date="2020" name="Nat. Food">
        <title>A phased Vanilla planifolia genome enables genetic improvement of flavour and production.</title>
        <authorList>
            <person name="Hasing T."/>
            <person name="Tang H."/>
            <person name="Brym M."/>
            <person name="Khazi F."/>
            <person name="Huang T."/>
            <person name="Chambers A.H."/>
        </authorList>
    </citation>
    <scope>NUCLEOTIDE SEQUENCE [LARGE SCALE GENOMIC DNA]</scope>
    <source>
        <tissue evidence="2">Leaf</tissue>
    </source>
</reference>
<dbReference type="AlphaFoldDB" id="A0A835VGF9"/>